<dbReference type="PANTHER" id="PTHR11926">
    <property type="entry name" value="GLUCOSYL/GLUCURONOSYL TRANSFERASES"/>
    <property type="match status" value="1"/>
</dbReference>
<evidence type="ECO:0000313" key="2">
    <source>
        <dbReference type="EMBL" id="KAF5737675.1"/>
    </source>
</evidence>
<dbReference type="EMBL" id="JAAARO010000013">
    <property type="protein sequence ID" value="KAF5737675.1"/>
    <property type="molecule type" value="Genomic_DNA"/>
</dbReference>
<dbReference type="Gene3D" id="3.40.50.2000">
    <property type="entry name" value="Glycogen Phosphorylase B"/>
    <property type="match status" value="1"/>
</dbReference>
<organism evidence="2 3">
    <name type="scientific">Tripterygium wilfordii</name>
    <name type="common">Thunder God vine</name>
    <dbReference type="NCBI Taxonomy" id="458696"/>
    <lineage>
        <taxon>Eukaryota</taxon>
        <taxon>Viridiplantae</taxon>
        <taxon>Streptophyta</taxon>
        <taxon>Embryophyta</taxon>
        <taxon>Tracheophyta</taxon>
        <taxon>Spermatophyta</taxon>
        <taxon>Magnoliopsida</taxon>
        <taxon>eudicotyledons</taxon>
        <taxon>Gunneridae</taxon>
        <taxon>Pentapetalae</taxon>
        <taxon>rosids</taxon>
        <taxon>fabids</taxon>
        <taxon>Celastrales</taxon>
        <taxon>Celastraceae</taxon>
        <taxon>Tripterygium</taxon>
    </lineage>
</organism>
<dbReference type="PANTHER" id="PTHR11926:SF870">
    <property type="entry name" value="UDP-GLYCOSYLTRANSFERASE 75B1"/>
    <property type="match status" value="1"/>
</dbReference>
<keyword evidence="2" id="KW-0808">Transferase</keyword>
<dbReference type="Proteomes" id="UP000593562">
    <property type="component" value="Unassembled WGS sequence"/>
</dbReference>
<proteinExistence type="inferred from homology"/>
<keyword evidence="3" id="KW-1185">Reference proteome</keyword>
<comment type="similarity">
    <text evidence="1">Belongs to the UDP-glycosyltransferase family.</text>
</comment>
<evidence type="ECO:0000313" key="3">
    <source>
        <dbReference type="Proteomes" id="UP000593562"/>
    </source>
</evidence>
<sequence length="286" mass="32060">MAESPHVLLVSFPSQGHINPALQFAIRLVHAGVQVTFATTFSAHKNVSKPQNTLPGLSFVGFSDGYDEAFSLGVNLDIYMSVFKHHGMKNLKQVILNINNDKESRPITRVFYCNLIPWVALVGRELHIPSTLLWNQAAAVLDIYYYNFHGYEGFIRDNIVNEDSFSLRLPRLPPLSGRDLPPFFLPSNVHEYVLPTWKAHVEVLDEEETKPIVLVNTFDALETEALKSIENYTLIGVGPLIPSAFLEGKDPSDHSLRGDLFKSSESKNYTDWLNLKGSKSDAIGTF</sequence>
<gene>
    <name evidence="2" type="ORF">HS088_TW13G00563</name>
</gene>
<dbReference type="AlphaFoldDB" id="A0A7J7CU71"/>
<protein>
    <submittedName>
        <fullName evidence="2">Crocetin glucosyltransferase chloroplastic-like</fullName>
    </submittedName>
</protein>
<dbReference type="GO" id="GO:0080043">
    <property type="term" value="F:quercetin 3-O-glucosyltransferase activity"/>
    <property type="evidence" value="ECO:0007669"/>
    <property type="project" value="TreeGrafter"/>
</dbReference>
<reference evidence="2 3" key="1">
    <citation type="journal article" date="2020" name="Nat. Commun.">
        <title>Genome of Tripterygium wilfordii and identification of cytochrome P450 involved in triptolide biosynthesis.</title>
        <authorList>
            <person name="Tu L."/>
            <person name="Su P."/>
            <person name="Zhang Z."/>
            <person name="Gao L."/>
            <person name="Wang J."/>
            <person name="Hu T."/>
            <person name="Zhou J."/>
            <person name="Zhang Y."/>
            <person name="Zhao Y."/>
            <person name="Liu Y."/>
            <person name="Song Y."/>
            <person name="Tong Y."/>
            <person name="Lu Y."/>
            <person name="Yang J."/>
            <person name="Xu C."/>
            <person name="Jia M."/>
            <person name="Peters R.J."/>
            <person name="Huang L."/>
            <person name="Gao W."/>
        </authorList>
    </citation>
    <scope>NUCLEOTIDE SEQUENCE [LARGE SCALE GENOMIC DNA]</scope>
    <source>
        <strain evidence="3">cv. XIE 37</strain>
        <tissue evidence="2">Leaf</tissue>
    </source>
</reference>
<dbReference type="InParanoid" id="A0A7J7CU71"/>
<comment type="caution">
    <text evidence="2">The sequence shown here is derived from an EMBL/GenBank/DDBJ whole genome shotgun (WGS) entry which is preliminary data.</text>
</comment>
<dbReference type="SUPFAM" id="SSF53756">
    <property type="entry name" value="UDP-Glycosyltransferase/glycogen phosphorylase"/>
    <property type="match status" value="1"/>
</dbReference>
<name>A0A7J7CU71_TRIWF</name>
<accession>A0A7J7CU71</accession>
<dbReference type="GO" id="GO:0080044">
    <property type="term" value="F:quercetin 7-O-glucosyltransferase activity"/>
    <property type="evidence" value="ECO:0007669"/>
    <property type="project" value="TreeGrafter"/>
</dbReference>
<evidence type="ECO:0000256" key="1">
    <source>
        <dbReference type="ARBA" id="ARBA00009995"/>
    </source>
</evidence>